<dbReference type="GO" id="GO:0030170">
    <property type="term" value="F:pyridoxal phosphate binding"/>
    <property type="evidence" value="ECO:0007669"/>
    <property type="project" value="InterPro"/>
</dbReference>
<evidence type="ECO:0000256" key="2">
    <source>
        <dbReference type="ARBA" id="ARBA00008954"/>
    </source>
</evidence>
<evidence type="ECO:0000256" key="11">
    <source>
        <dbReference type="ARBA" id="ARBA00031787"/>
    </source>
</evidence>
<dbReference type="Gene3D" id="3.90.1150.10">
    <property type="entry name" value="Aspartate Aminotransferase, domain 1"/>
    <property type="match status" value="1"/>
</dbReference>
<dbReference type="GO" id="GO:0009450">
    <property type="term" value="P:gamma-aminobutyric acid catabolic process"/>
    <property type="evidence" value="ECO:0007669"/>
    <property type="project" value="TreeGrafter"/>
</dbReference>
<comment type="cofactor">
    <cofactor evidence="1">
        <name>pyridoxal 5'-phosphate</name>
        <dbReference type="ChEBI" id="CHEBI:597326"/>
    </cofactor>
</comment>
<dbReference type="InterPro" id="IPR005814">
    <property type="entry name" value="Aminotrans_3"/>
</dbReference>
<dbReference type="NCBIfam" id="TIGR00699">
    <property type="entry name" value="GABAtrns_euk"/>
    <property type="match status" value="1"/>
</dbReference>
<evidence type="ECO:0000256" key="7">
    <source>
        <dbReference type="ARBA" id="ARBA00022898"/>
    </source>
</evidence>
<dbReference type="FunFam" id="3.40.640.10:FF:000029">
    <property type="entry name" value="4-aminobutyrate aminotransferase, mitochondrial"/>
    <property type="match status" value="1"/>
</dbReference>
<name>A0AAJ6ZZ11_PAPXU</name>
<organism evidence="13">
    <name type="scientific">Papilio xuthus</name>
    <name type="common">Asian swallowtail butterfly</name>
    <dbReference type="NCBI Taxonomy" id="66420"/>
    <lineage>
        <taxon>Eukaryota</taxon>
        <taxon>Metazoa</taxon>
        <taxon>Ecdysozoa</taxon>
        <taxon>Arthropoda</taxon>
        <taxon>Hexapoda</taxon>
        <taxon>Insecta</taxon>
        <taxon>Pterygota</taxon>
        <taxon>Neoptera</taxon>
        <taxon>Endopterygota</taxon>
        <taxon>Lepidoptera</taxon>
        <taxon>Glossata</taxon>
        <taxon>Ditrysia</taxon>
        <taxon>Papilionoidea</taxon>
        <taxon>Papilionidae</taxon>
        <taxon>Papilioninae</taxon>
        <taxon>Papilio</taxon>
    </lineage>
</organism>
<dbReference type="Pfam" id="PF00202">
    <property type="entry name" value="Aminotran_3"/>
    <property type="match status" value="1"/>
</dbReference>
<dbReference type="GO" id="GO:0047298">
    <property type="term" value="F:(S)-3-amino-2-methylpropionate transaminase activity"/>
    <property type="evidence" value="ECO:0007669"/>
    <property type="project" value="UniProtKB-EC"/>
</dbReference>
<dbReference type="PANTHER" id="PTHR43206:SF1">
    <property type="entry name" value="4-AMINOBUTYRATE AMINOTRANSFERASE, MITOCHONDRIAL"/>
    <property type="match status" value="1"/>
</dbReference>
<accession>A0AAJ6ZZ11</accession>
<evidence type="ECO:0000256" key="3">
    <source>
        <dbReference type="ARBA" id="ARBA00012876"/>
    </source>
</evidence>
<keyword evidence="6" id="KW-0808">Transferase</keyword>
<sequence length="549" mass="61723">MSFSNSDPSITIKVSAPNPLHSELINANWINSISVRPHSRLLRVIGIFQSLRIKMLKTVNIIRTANDQLLLKNNKFTSNWIRYSTSALCEPAKPNIRTAVPGPKSQALFKDLNALQQAGAVQLFADYDKCAGNYFVDADGNTFLDAFTQISSVPIGYNHPKLLNAFSDEHNLKQLINRPALGVFPSQKWPEMLNKVLMPVAPAGLNCIATMMCGSCSNENAFKSVFMWYRTKERCGKITFTQEEINTCMINMPPGSPHLSILSFKLGFHGRTFGALSSTRSKPIHKLDCPAFQWPVASFPRYKYPLEEHKRENAEMDRKCLEEVEDIIQCQKSCNPVAGVIIEPIQAEGGDNEASPEFFRKLQQICKKNGVALIMDEVQTGCGPTGKMWCHEHFQLPSPPDVVTFSKKMLTGGFYFSESFKPPHPYRVFNTWMGDPGKLILLEKVLEVIKSDNLIRLTQEVGSHLKKGLHQLEKEFPNVINSVRGRGTFLAFDATTSELRDKINNNMKKNGVLGGSCGERAIRIRPALVFQKKHADIYLDILRKTLKQF</sequence>
<dbReference type="CTD" id="40188"/>
<protein>
    <recommendedName>
        <fullName evidence="10">(S)-3-amino-2-methylpropionate transaminase</fullName>
        <ecNumber evidence="4">2.6.1.19</ecNumber>
        <ecNumber evidence="3">2.6.1.22</ecNumber>
    </recommendedName>
    <alternativeName>
        <fullName evidence="11">GABA aminotransferase</fullName>
    </alternativeName>
    <alternativeName>
        <fullName evidence="9">Gamma-amino-N-butyrate transaminase</fullName>
    </alternativeName>
    <alternativeName>
        <fullName evidence="8">L-AIBAT</fullName>
    </alternativeName>
</protein>
<dbReference type="Proteomes" id="UP000694872">
    <property type="component" value="Unplaced"/>
</dbReference>
<evidence type="ECO:0000256" key="8">
    <source>
        <dbReference type="ARBA" id="ARBA00029760"/>
    </source>
</evidence>
<evidence type="ECO:0000256" key="12">
    <source>
        <dbReference type="RuleBase" id="RU003560"/>
    </source>
</evidence>
<dbReference type="SUPFAM" id="SSF53383">
    <property type="entry name" value="PLP-dependent transferases"/>
    <property type="match status" value="1"/>
</dbReference>
<evidence type="ECO:0000256" key="5">
    <source>
        <dbReference type="ARBA" id="ARBA00022576"/>
    </source>
</evidence>
<evidence type="ECO:0000256" key="4">
    <source>
        <dbReference type="ARBA" id="ARBA00012912"/>
    </source>
</evidence>
<dbReference type="RefSeq" id="XP_013182291.1">
    <property type="nucleotide sequence ID" value="XM_013326837.1"/>
</dbReference>
<dbReference type="GeneID" id="106128442"/>
<keyword evidence="5 13" id="KW-0032">Aminotransferase</keyword>
<evidence type="ECO:0000313" key="13">
    <source>
        <dbReference type="RefSeq" id="XP_013182291.1"/>
    </source>
</evidence>
<evidence type="ECO:0000256" key="10">
    <source>
        <dbReference type="ARBA" id="ARBA00030857"/>
    </source>
</evidence>
<gene>
    <name evidence="13" type="primary">LOC106128442</name>
</gene>
<dbReference type="InterPro" id="IPR004631">
    <property type="entry name" value="4NH2But_aminotransferase_euk"/>
</dbReference>
<proteinExistence type="inferred from homology"/>
<dbReference type="InterPro" id="IPR015424">
    <property type="entry name" value="PyrdxlP-dep_Trfase"/>
</dbReference>
<dbReference type="CDD" id="cd00610">
    <property type="entry name" value="OAT_like"/>
    <property type="match status" value="1"/>
</dbReference>
<dbReference type="InterPro" id="IPR015422">
    <property type="entry name" value="PyrdxlP-dep_Trfase_small"/>
</dbReference>
<comment type="similarity">
    <text evidence="2 12">Belongs to the class-III pyridoxal-phosphate-dependent aminotransferase family.</text>
</comment>
<evidence type="ECO:0000256" key="6">
    <source>
        <dbReference type="ARBA" id="ARBA00022679"/>
    </source>
</evidence>
<evidence type="ECO:0000256" key="9">
    <source>
        <dbReference type="ARBA" id="ARBA00030204"/>
    </source>
</evidence>
<dbReference type="EC" id="2.6.1.19" evidence="4"/>
<dbReference type="AlphaFoldDB" id="A0AAJ6ZZ11"/>
<dbReference type="GO" id="GO:0034386">
    <property type="term" value="F:4-aminobutyrate:2-oxoglutarate transaminase activity"/>
    <property type="evidence" value="ECO:0007669"/>
    <property type="project" value="UniProtKB-EC"/>
</dbReference>
<dbReference type="InterPro" id="IPR015421">
    <property type="entry name" value="PyrdxlP-dep_Trfase_major"/>
</dbReference>
<dbReference type="KEGG" id="pxu:106128442"/>
<dbReference type="PANTHER" id="PTHR43206">
    <property type="entry name" value="AMINOTRANSFERASE"/>
    <property type="match status" value="1"/>
</dbReference>
<evidence type="ECO:0000256" key="1">
    <source>
        <dbReference type="ARBA" id="ARBA00001933"/>
    </source>
</evidence>
<dbReference type="EC" id="2.6.1.22" evidence="3"/>
<reference evidence="13" key="1">
    <citation type="submission" date="2025-08" db="UniProtKB">
        <authorList>
            <consortium name="RefSeq"/>
        </authorList>
    </citation>
    <scope>IDENTIFICATION</scope>
</reference>
<dbReference type="Gene3D" id="3.40.640.10">
    <property type="entry name" value="Type I PLP-dependent aspartate aminotransferase-like (Major domain)"/>
    <property type="match status" value="1"/>
</dbReference>
<keyword evidence="7 12" id="KW-0663">Pyridoxal phosphate</keyword>
<dbReference type="GO" id="GO:0005739">
    <property type="term" value="C:mitochondrion"/>
    <property type="evidence" value="ECO:0007669"/>
    <property type="project" value="TreeGrafter"/>
</dbReference>